<dbReference type="GO" id="GO:0003700">
    <property type="term" value="F:DNA-binding transcription factor activity"/>
    <property type="evidence" value="ECO:0007669"/>
    <property type="project" value="InterPro"/>
</dbReference>
<keyword evidence="7" id="KW-1185">Reference proteome</keyword>
<dbReference type="Pfam" id="PF03466">
    <property type="entry name" value="LysR_substrate"/>
    <property type="match status" value="1"/>
</dbReference>
<dbReference type="GO" id="GO:0006351">
    <property type="term" value="P:DNA-templated transcription"/>
    <property type="evidence" value="ECO:0007669"/>
    <property type="project" value="TreeGrafter"/>
</dbReference>
<dbReference type="PROSITE" id="PS50931">
    <property type="entry name" value="HTH_LYSR"/>
    <property type="match status" value="1"/>
</dbReference>
<evidence type="ECO:0000256" key="1">
    <source>
        <dbReference type="ARBA" id="ARBA00009437"/>
    </source>
</evidence>
<evidence type="ECO:0000259" key="5">
    <source>
        <dbReference type="PROSITE" id="PS50931"/>
    </source>
</evidence>
<dbReference type="AlphaFoldDB" id="A0A255H9I5"/>
<dbReference type="Gene3D" id="1.10.10.10">
    <property type="entry name" value="Winged helix-like DNA-binding domain superfamily/Winged helix DNA-binding domain"/>
    <property type="match status" value="1"/>
</dbReference>
<keyword evidence="2" id="KW-0805">Transcription regulation</keyword>
<evidence type="ECO:0000256" key="3">
    <source>
        <dbReference type="ARBA" id="ARBA00023125"/>
    </source>
</evidence>
<dbReference type="Gene3D" id="3.40.190.290">
    <property type="match status" value="1"/>
</dbReference>
<dbReference type="InterPro" id="IPR036388">
    <property type="entry name" value="WH-like_DNA-bd_sf"/>
</dbReference>
<keyword evidence="3" id="KW-0238">DNA-binding</keyword>
<dbReference type="InterPro" id="IPR005119">
    <property type="entry name" value="LysR_subst-bd"/>
</dbReference>
<comment type="similarity">
    <text evidence="1">Belongs to the LysR transcriptional regulatory family.</text>
</comment>
<dbReference type="InterPro" id="IPR000847">
    <property type="entry name" value="LysR_HTH_N"/>
</dbReference>
<evidence type="ECO:0000313" key="6">
    <source>
        <dbReference type="EMBL" id="OYO24468.1"/>
    </source>
</evidence>
<evidence type="ECO:0000256" key="4">
    <source>
        <dbReference type="ARBA" id="ARBA00023163"/>
    </source>
</evidence>
<comment type="caution">
    <text evidence="6">The sequence shown here is derived from an EMBL/GenBank/DDBJ whole genome shotgun (WGS) entry which is preliminary data.</text>
</comment>
<name>A0A255H9I5_9ACTN</name>
<sequence>MARPPVSADDLLVLLTVARLGRYSVAADVLGVNHTTVSRRISGLEKALGARVLVQTPDGWELTDEGQAVLAAAEAVERAVKSVTERDGQVEHGLTGVVRLATPDGFGTHFAVPALVRLRRRNPALHTELITATQRLKQHRSGVDIEVVVGEPNVHRAVAVHLKDYHLGLYATQEYLGRHGTPARLDDLAQHCLVYYIEQSLQVDELDLATASLPTPAYAMRSTSVFVHVRTTLASAGIGILPDFMADTEPRLVRVLGEDYAHAADYWAVIRAESLRNPAVAATMDALRATVRE</sequence>
<dbReference type="SUPFAM" id="SSF53850">
    <property type="entry name" value="Periplasmic binding protein-like II"/>
    <property type="match status" value="1"/>
</dbReference>
<reference evidence="6 7" key="1">
    <citation type="submission" date="2017-07" db="EMBL/GenBank/DDBJ databases">
        <title>Draft whole genome sequences of clinical Proprionibacteriaceae strains.</title>
        <authorList>
            <person name="Bernier A.-M."/>
            <person name="Bernard K."/>
            <person name="Domingo M.-C."/>
        </authorList>
    </citation>
    <scope>NUCLEOTIDE SEQUENCE [LARGE SCALE GENOMIC DNA]</scope>
    <source>
        <strain evidence="6 7">NML 130396</strain>
    </source>
</reference>
<dbReference type="Pfam" id="PF00126">
    <property type="entry name" value="HTH_1"/>
    <property type="match status" value="1"/>
</dbReference>
<dbReference type="PANTHER" id="PTHR30537:SF3">
    <property type="entry name" value="TRANSCRIPTIONAL REGULATORY PROTEIN"/>
    <property type="match status" value="1"/>
</dbReference>
<feature type="domain" description="HTH lysR-type" evidence="5">
    <location>
        <begin position="6"/>
        <end position="63"/>
    </location>
</feature>
<dbReference type="SUPFAM" id="SSF46785">
    <property type="entry name" value="Winged helix' DNA-binding domain"/>
    <property type="match status" value="1"/>
</dbReference>
<dbReference type="GO" id="GO:0043565">
    <property type="term" value="F:sequence-specific DNA binding"/>
    <property type="evidence" value="ECO:0007669"/>
    <property type="project" value="TreeGrafter"/>
</dbReference>
<gene>
    <name evidence="6" type="ORF">CGZ93_03515</name>
</gene>
<keyword evidence="4" id="KW-0804">Transcription</keyword>
<organism evidence="6 7">
    <name type="scientific">Enemella dayhoffiae</name>
    <dbReference type="NCBI Taxonomy" id="2016507"/>
    <lineage>
        <taxon>Bacteria</taxon>
        <taxon>Bacillati</taxon>
        <taxon>Actinomycetota</taxon>
        <taxon>Actinomycetes</taxon>
        <taxon>Propionibacteriales</taxon>
        <taxon>Propionibacteriaceae</taxon>
        <taxon>Enemella</taxon>
    </lineage>
</organism>
<dbReference type="RefSeq" id="WP_094362776.1">
    <property type="nucleotide sequence ID" value="NZ_NMVQ01000003.1"/>
</dbReference>
<protein>
    <submittedName>
        <fullName evidence="6">LysR family transcriptional regulator</fullName>
    </submittedName>
</protein>
<accession>A0A255H9I5</accession>
<dbReference type="OrthoDB" id="570111at2"/>
<proteinExistence type="inferred from homology"/>
<dbReference type="InterPro" id="IPR058163">
    <property type="entry name" value="LysR-type_TF_proteobact-type"/>
</dbReference>
<dbReference type="EMBL" id="NMVQ01000003">
    <property type="protein sequence ID" value="OYO24468.1"/>
    <property type="molecule type" value="Genomic_DNA"/>
</dbReference>
<evidence type="ECO:0000256" key="2">
    <source>
        <dbReference type="ARBA" id="ARBA00023015"/>
    </source>
</evidence>
<dbReference type="PANTHER" id="PTHR30537">
    <property type="entry name" value="HTH-TYPE TRANSCRIPTIONAL REGULATOR"/>
    <property type="match status" value="1"/>
</dbReference>
<dbReference type="InterPro" id="IPR036390">
    <property type="entry name" value="WH_DNA-bd_sf"/>
</dbReference>
<dbReference type="Proteomes" id="UP000216311">
    <property type="component" value="Unassembled WGS sequence"/>
</dbReference>
<evidence type="ECO:0000313" key="7">
    <source>
        <dbReference type="Proteomes" id="UP000216311"/>
    </source>
</evidence>